<dbReference type="PANTHER" id="PTHR10926">
    <property type="entry name" value="CELL CYCLE CONTROL PROTEIN 50"/>
    <property type="match status" value="1"/>
</dbReference>
<comment type="subcellular location">
    <subcellularLocation>
        <location evidence="1">Membrane</location>
        <topology evidence="1">Multi-pass membrane protein</topology>
    </subcellularLocation>
</comment>
<feature type="transmembrane region" description="Helical" evidence="7">
    <location>
        <begin position="296"/>
        <end position="317"/>
    </location>
</feature>
<dbReference type="GO" id="GO:0005886">
    <property type="term" value="C:plasma membrane"/>
    <property type="evidence" value="ECO:0007669"/>
    <property type="project" value="TreeGrafter"/>
</dbReference>
<dbReference type="Pfam" id="PF03381">
    <property type="entry name" value="CDC50"/>
    <property type="match status" value="1"/>
</dbReference>
<organism evidence="8 9">
    <name type="scientific">Stachybotrys elegans</name>
    <dbReference type="NCBI Taxonomy" id="80388"/>
    <lineage>
        <taxon>Eukaryota</taxon>
        <taxon>Fungi</taxon>
        <taxon>Dikarya</taxon>
        <taxon>Ascomycota</taxon>
        <taxon>Pezizomycotina</taxon>
        <taxon>Sordariomycetes</taxon>
        <taxon>Hypocreomycetidae</taxon>
        <taxon>Hypocreales</taxon>
        <taxon>Stachybotryaceae</taxon>
        <taxon>Stachybotrys</taxon>
    </lineage>
</organism>
<dbReference type="GO" id="GO:0005783">
    <property type="term" value="C:endoplasmic reticulum"/>
    <property type="evidence" value="ECO:0007669"/>
    <property type="project" value="TreeGrafter"/>
</dbReference>
<evidence type="ECO:0000256" key="2">
    <source>
        <dbReference type="ARBA" id="ARBA00009457"/>
    </source>
</evidence>
<dbReference type="PANTHER" id="PTHR10926:SF0">
    <property type="entry name" value="CDC50, ISOFORM A"/>
    <property type="match status" value="1"/>
</dbReference>
<gene>
    <name evidence="8" type="ORF">B0I35DRAFT_347244</name>
</gene>
<evidence type="ECO:0000313" key="8">
    <source>
        <dbReference type="EMBL" id="KAH7326262.1"/>
    </source>
</evidence>
<protein>
    <submittedName>
        <fullName evidence="8">LEM3/CDC50 family protein</fullName>
    </submittedName>
</protein>
<dbReference type="PIRSF" id="PIRSF015840">
    <property type="entry name" value="DUF284_TM_euk"/>
    <property type="match status" value="1"/>
</dbReference>
<evidence type="ECO:0000256" key="1">
    <source>
        <dbReference type="ARBA" id="ARBA00004141"/>
    </source>
</evidence>
<comment type="similarity">
    <text evidence="2 6">Belongs to the CDC50/LEM3 family.</text>
</comment>
<dbReference type="GO" id="GO:0045332">
    <property type="term" value="P:phospholipid translocation"/>
    <property type="evidence" value="ECO:0007669"/>
    <property type="project" value="UniProtKB-UniRule"/>
</dbReference>
<reference evidence="8" key="1">
    <citation type="journal article" date="2021" name="Nat. Commun.">
        <title>Genetic determinants of endophytism in the Arabidopsis root mycobiome.</title>
        <authorList>
            <person name="Mesny F."/>
            <person name="Miyauchi S."/>
            <person name="Thiergart T."/>
            <person name="Pickel B."/>
            <person name="Atanasova L."/>
            <person name="Karlsson M."/>
            <person name="Huettel B."/>
            <person name="Barry K.W."/>
            <person name="Haridas S."/>
            <person name="Chen C."/>
            <person name="Bauer D."/>
            <person name="Andreopoulos W."/>
            <person name="Pangilinan J."/>
            <person name="LaButti K."/>
            <person name="Riley R."/>
            <person name="Lipzen A."/>
            <person name="Clum A."/>
            <person name="Drula E."/>
            <person name="Henrissat B."/>
            <person name="Kohler A."/>
            <person name="Grigoriev I.V."/>
            <person name="Martin F.M."/>
            <person name="Hacquard S."/>
        </authorList>
    </citation>
    <scope>NUCLEOTIDE SEQUENCE</scope>
    <source>
        <strain evidence="8">MPI-CAGE-CH-0235</strain>
    </source>
</reference>
<keyword evidence="4 7" id="KW-1133">Transmembrane helix</keyword>
<evidence type="ECO:0000256" key="6">
    <source>
        <dbReference type="PIRNR" id="PIRNR015840"/>
    </source>
</evidence>
<proteinExistence type="inferred from homology"/>
<sequence>MLTPLPPQVQEIRLNYSDCSENAPIFGDAEDGQFRAMPPDNVETYFRSNDNVNAEWSREVDLNITLENRYWATGTRCHLRFRLPETMSPPVLMYYHLTNFHQNHRRYVESFDNDQLRGHARTFGDLRSSSCDPVAVNDSRSSELPYFPCGLIANSLFNDSISSPVLLNPPGRNGNLTYEMSTNNIAWDSDRELYGRPEYRPDQCLPPPNWQKRYPNGRYTEEFPPPDLRDWQAFQVWMRTAGLPSFSKLWSRNDDDAMVEGSYEIVIDDFFPTNAYEGTKSIIITTRTVMGGRNPFLGIAYVVVGGLCIVLGVVFTITHLIKPRKLGDHTYLSWNNAPNAKNNGPSTAMASGREARPGEA</sequence>
<dbReference type="OrthoDB" id="340608at2759"/>
<evidence type="ECO:0000256" key="3">
    <source>
        <dbReference type="ARBA" id="ARBA00022692"/>
    </source>
</evidence>
<keyword evidence="3 7" id="KW-0812">Transmembrane</keyword>
<dbReference type="Proteomes" id="UP000813444">
    <property type="component" value="Unassembled WGS sequence"/>
</dbReference>
<dbReference type="InterPro" id="IPR005045">
    <property type="entry name" value="CDC50/LEM3_fam"/>
</dbReference>
<dbReference type="AlphaFoldDB" id="A0A8K0T524"/>
<dbReference type="EMBL" id="JAGPNK010000002">
    <property type="protein sequence ID" value="KAH7326262.1"/>
    <property type="molecule type" value="Genomic_DNA"/>
</dbReference>
<accession>A0A8K0T524</accession>
<evidence type="ECO:0000256" key="7">
    <source>
        <dbReference type="SAM" id="Phobius"/>
    </source>
</evidence>
<comment type="caution">
    <text evidence="8">The sequence shown here is derived from an EMBL/GenBank/DDBJ whole genome shotgun (WGS) entry which is preliminary data.</text>
</comment>
<evidence type="ECO:0000256" key="4">
    <source>
        <dbReference type="ARBA" id="ARBA00022989"/>
    </source>
</evidence>
<evidence type="ECO:0000313" key="9">
    <source>
        <dbReference type="Proteomes" id="UP000813444"/>
    </source>
</evidence>
<evidence type="ECO:0000256" key="5">
    <source>
        <dbReference type="ARBA" id="ARBA00023136"/>
    </source>
</evidence>
<dbReference type="GO" id="GO:0005794">
    <property type="term" value="C:Golgi apparatus"/>
    <property type="evidence" value="ECO:0007669"/>
    <property type="project" value="TreeGrafter"/>
</dbReference>
<keyword evidence="5 6" id="KW-0472">Membrane</keyword>
<name>A0A8K0T524_9HYPO</name>
<keyword evidence="9" id="KW-1185">Reference proteome</keyword>